<dbReference type="AlphaFoldDB" id="A0A1A8XFF1"/>
<feature type="region of interest" description="Disordered" evidence="1">
    <location>
        <begin position="106"/>
        <end position="216"/>
    </location>
</feature>
<protein>
    <submittedName>
        <fullName evidence="3">PIR Superfamily Protein</fullName>
    </submittedName>
</protein>
<gene>
    <name evidence="3" type="ORF">POVCU1_078930</name>
</gene>
<sequence>MTTVTYSAINTGTNLKRDECLEKYYEIKEIIEQKIAELVKTDGENSEFVEKCKAFRKHLADTNNDYSECFNYKDGLPYGKAEDLVDDSLKKSTHYGKCLTLNLESTSKDKAEEQKAKSPEQEEGSEESTDPPREAIQAQSRCPGNSCVTEHQSGHELEGEKQIRSGESGPTHDETPLDSPSKITVAHSAESGLSSTPRDASHTSITPGAGDTATKDMHDVNQLQIDRRGDFRSASLQDGKINFHTDDVKYVKGLKQKNFIRIDIFEDDAHKIIPDNGLNNSYKIVSDNSRTYTDESIHLNHANQDTFNPPSETPRDNSSIDQMTAYGVKSPLGERSSLKAESPPRNPSHKTDLLLSPSHQSTSVHFSTSHRADNERPHPIIGISGITGSESHIKSSLDGEQVSIADSDVNERGIVFQNPDLPTTAPESGIYSFKTYIIIGVSILAILLLIALLIRFTSLGSLFRKNKKKKRQDMEAEFQKMLLDSLKQRGENIYVPYESMER</sequence>
<feature type="compositionally biased region" description="Basic and acidic residues" evidence="1">
    <location>
        <begin position="106"/>
        <end position="120"/>
    </location>
</feature>
<feature type="compositionally biased region" description="Polar residues" evidence="1">
    <location>
        <begin position="357"/>
        <end position="369"/>
    </location>
</feature>
<proteinExistence type="predicted"/>
<evidence type="ECO:0000256" key="1">
    <source>
        <dbReference type="SAM" id="MobiDB-lite"/>
    </source>
</evidence>
<feature type="region of interest" description="Disordered" evidence="1">
    <location>
        <begin position="330"/>
        <end position="380"/>
    </location>
</feature>
<evidence type="ECO:0000256" key="2">
    <source>
        <dbReference type="SAM" id="Phobius"/>
    </source>
</evidence>
<dbReference type="Proteomes" id="UP000078546">
    <property type="component" value="Unassembled WGS sequence"/>
</dbReference>
<organism evidence="3 4">
    <name type="scientific">Plasmodium ovale curtisi</name>
    <dbReference type="NCBI Taxonomy" id="864141"/>
    <lineage>
        <taxon>Eukaryota</taxon>
        <taxon>Sar</taxon>
        <taxon>Alveolata</taxon>
        <taxon>Apicomplexa</taxon>
        <taxon>Aconoidasida</taxon>
        <taxon>Haemosporida</taxon>
        <taxon>Plasmodiidae</taxon>
        <taxon>Plasmodium</taxon>
        <taxon>Plasmodium (Plasmodium)</taxon>
    </lineage>
</organism>
<feature type="transmembrane region" description="Helical" evidence="2">
    <location>
        <begin position="436"/>
        <end position="463"/>
    </location>
</feature>
<feature type="compositionally biased region" description="Basic and acidic residues" evidence="1">
    <location>
        <begin position="152"/>
        <end position="175"/>
    </location>
</feature>
<keyword evidence="2" id="KW-1133">Transmembrane helix</keyword>
<keyword evidence="2" id="KW-0472">Membrane</keyword>
<evidence type="ECO:0000313" key="4">
    <source>
        <dbReference type="Proteomes" id="UP000078546"/>
    </source>
</evidence>
<reference evidence="4" key="1">
    <citation type="submission" date="2016-05" db="EMBL/GenBank/DDBJ databases">
        <authorList>
            <person name="Naeem Raeece"/>
        </authorList>
    </citation>
    <scope>NUCLEOTIDE SEQUENCE [LARGE SCALE GENOMIC DNA]</scope>
</reference>
<evidence type="ECO:0000313" key="3">
    <source>
        <dbReference type="EMBL" id="SBT02622.1"/>
    </source>
</evidence>
<dbReference type="EMBL" id="FLQV01003580">
    <property type="protein sequence ID" value="SBT02622.1"/>
    <property type="molecule type" value="Genomic_DNA"/>
</dbReference>
<feature type="compositionally biased region" description="Polar residues" evidence="1">
    <location>
        <begin position="137"/>
        <end position="151"/>
    </location>
</feature>
<name>A0A1A8XFF1_PLAOA</name>
<feature type="region of interest" description="Disordered" evidence="1">
    <location>
        <begin position="300"/>
        <end position="319"/>
    </location>
</feature>
<feature type="compositionally biased region" description="Polar residues" evidence="1">
    <location>
        <begin position="191"/>
        <end position="206"/>
    </location>
</feature>
<accession>A0A1A8XFF1</accession>
<keyword evidence="2" id="KW-0812">Transmembrane</keyword>
<feature type="compositionally biased region" description="Polar residues" evidence="1">
    <location>
        <begin position="301"/>
        <end position="319"/>
    </location>
</feature>